<sequence>MLRLHTQNFRKLKYKRFLFILGLSSMFAGSLSAIACSAKLEHPVEITPEDIRLKLTGQGTDISEKVLENKKTVLQLKTVGYNQFTFSDYWWSFSDNNLINNASRIHGIDSEKSISYSNLEKANIEFLPVEEVFFKVDGLKNLEKEINETSMLKTAKSLSDQKTTDKQFKSISLVTDEESLKTQLRISEEEKERFSKFIKEKVDSNLTEEQIEKLKPWNSYFSYNLINEKLDFEKNNYLFVKDLTEFIEDSSYYLSEKYKEYVKVDKGVQLSDYDVNAETKTITLKFSLVEIPLVGQLLVPTSANPYIYTGPKDTTSWFLPIEKSILSDFDLNEWKIERNFHFPVND</sequence>
<comment type="caution">
    <text evidence="2">The sequence shown here is derived from an EMBL/GenBank/DDBJ whole genome shotgun (WGS) entry which is preliminary data.</text>
</comment>
<evidence type="ECO:0000313" key="2">
    <source>
        <dbReference type="EMBL" id="PAF54902.1"/>
    </source>
</evidence>
<dbReference type="RefSeq" id="WP_084232200.1">
    <property type="nucleotide sequence ID" value="NZ_FWXE01000004.1"/>
</dbReference>
<dbReference type="EMBL" id="NQMN01000002">
    <property type="protein sequence ID" value="PAF54902.1"/>
    <property type="molecule type" value="Genomic_DNA"/>
</dbReference>
<organism evidence="2 3">
    <name type="scientific">Mycoplasmopsis agassizii</name>
    <dbReference type="NCBI Taxonomy" id="33922"/>
    <lineage>
        <taxon>Bacteria</taxon>
        <taxon>Bacillati</taxon>
        <taxon>Mycoplasmatota</taxon>
        <taxon>Mycoplasmoidales</taxon>
        <taxon>Metamycoplasmataceae</taxon>
        <taxon>Mycoplasmopsis</taxon>
    </lineage>
</organism>
<accession>A0ABX4H4U4</accession>
<protein>
    <recommendedName>
        <fullName evidence="4">Lipoprotein</fullName>
    </recommendedName>
</protein>
<evidence type="ECO:0000256" key="1">
    <source>
        <dbReference type="SAM" id="SignalP"/>
    </source>
</evidence>
<dbReference type="Proteomes" id="UP000217033">
    <property type="component" value="Unassembled WGS sequence"/>
</dbReference>
<feature type="signal peptide" evidence="1">
    <location>
        <begin position="1"/>
        <end position="35"/>
    </location>
</feature>
<gene>
    <name evidence="2" type="ORF">CJF60_04155</name>
</gene>
<name>A0ABX4H4U4_9BACT</name>
<keyword evidence="3" id="KW-1185">Reference proteome</keyword>
<reference evidence="2" key="1">
    <citation type="submission" date="2017-08" db="EMBL/GenBank/DDBJ databases">
        <authorList>
            <person name="Alvarez-Ponce D."/>
            <person name="Weitzman C.L."/>
            <person name="Tillett R.L."/>
            <person name="Sandmeier F.C."/>
            <person name="Tracy C.R."/>
        </authorList>
    </citation>
    <scope>NUCLEOTIDE SEQUENCE [LARGE SCALE GENOMIC DNA]</scope>
    <source>
        <strain evidence="2">PS6</strain>
    </source>
</reference>
<feature type="chain" id="PRO_5045854839" description="Lipoprotein" evidence="1">
    <location>
        <begin position="36"/>
        <end position="346"/>
    </location>
</feature>
<evidence type="ECO:0000313" key="3">
    <source>
        <dbReference type="Proteomes" id="UP000217033"/>
    </source>
</evidence>
<keyword evidence="1" id="KW-0732">Signal</keyword>
<proteinExistence type="predicted"/>
<evidence type="ECO:0008006" key="4">
    <source>
        <dbReference type="Google" id="ProtNLM"/>
    </source>
</evidence>